<name>F0HAY6_9BACT</name>
<evidence type="ECO:0000256" key="3">
    <source>
        <dbReference type="ARBA" id="ARBA00022679"/>
    </source>
</evidence>
<organism evidence="10 11">
    <name type="scientific">Prevotella denticola CRIS 18C-A</name>
    <dbReference type="NCBI Taxonomy" id="944557"/>
    <lineage>
        <taxon>Bacteria</taxon>
        <taxon>Pseudomonadati</taxon>
        <taxon>Bacteroidota</taxon>
        <taxon>Bacteroidia</taxon>
        <taxon>Bacteroidales</taxon>
        <taxon>Prevotellaceae</taxon>
        <taxon>Prevotella</taxon>
    </lineage>
</organism>
<feature type="domain" description="TaqI-like C-terminal specificity" evidence="9">
    <location>
        <begin position="176"/>
        <end position="293"/>
    </location>
</feature>
<evidence type="ECO:0000256" key="5">
    <source>
        <dbReference type="ARBA" id="ARBA00022747"/>
    </source>
</evidence>
<evidence type="ECO:0000313" key="10">
    <source>
        <dbReference type="EMBL" id="EGC85032.1"/>
    </source>
</evidence>
<dbReference type="InterPro" id="IPR025931">
    <property type="entry name" value="TaqI_C"/>
</dbReference>
<protein>
    <recommendedName>
        <fullName evidence="1">site-specific DNA-methyltransferase (adenine-specific)</fullName>
        <ecNumber evidence="1">2.1.1.72</ecNumber>
    </recommendedName>
</protein>
<dbReference type="GO" id="GO:0009307">
    <property type="term" value="P:DNA restriction-modification system"/>
    <property type="evidence" value="ECO:0007669"/>
    <property type="project" value="UniProtKB-KW"/>
</dbReference>
<evidence type="ECO:0000259" key="8">
    <source>
        <dbReference type="Pfam" id="PF07669"/>
    </source>
</evidence>
<dbReference type="PANTHER" id="PTHR33841:SF1">
    <property type="entry name" value="DNA METHYLTRANSFERASE A"/>
    <property type="match status" value="1"/>
</dbReference>
<keyword evidence="2" id="KW-0489">Methyltransferase</keyword>
<evidence type="ECO:0000259" key="9">
    <source>
        <dbReference type="Pfam" id="PF12950"/>
    </source>
</evidence>
<dbReference type="Proteomes" id="UP000003155">
    <property type="component" value="Unassembled WGS sequence"/>
</dbReference>
<evidence type="ECO:0000256" key="7">
    <source>
        <dbReference type="ARBA" id="ARBA00047942"/>
    </source>
</evidence>
<dbReference type="EMBL" id="AEXO01000114">
    <property type="protein sequence ID" value="EGC85032.1"/>
    <property type="molecule type" value="Genomic_DNA"/>
</dbReference>
<dbReference type="GO" id="GO:0003677">
    <property type="term" value="F:DNA binding"/>
    <property type="evidence" value="ECO:0007669"/>
    <property type="project" value="UniProtKB-KW"/>
</dbReference>
<keyword evidence="11" id="KW-1185">Reference proteome</keyword>
<dbReference type="InterPro" id="IPR029063">
    <property type="entry name" value="SAM-dependent_MTases_sf"/>
</dbReference>
<keyword evidence="6" id="KW-0238">DNA-binding</keyword>
<dbReference type="GO" id="GO:0032259">
    <property type="term" value="P:methylation"/>
    <property type="evidence" value="ECO:0007669"/>
    <property type="project" value="UniProtKB-KW"/>
</dbReference>
<dbReference type="Gene3D" id="3.90.220.20">
    <property type="entry name" value="DNA methylase specificity domains"/>
    <property type="match status" value="1"/>
</dbReference>
<feature type="domain" description="Type II methyltransferase M.TaqI-like" evidence="8">
    <location>
        <begin position="8"/>
        <end position="71"/>
    </location>
</feature>
<dbReference type="Pfam" id="PF07669">
    <property type="entry name" value="Eco57I"/>
    <property type="match status" value="1"/>
</dbReference>
<keyword evidence="4" id="KW-0949">S-adenosyl-L-methionine</keyword>
<comment type="caution">
    <text evidence="10">The sequence shown here is derived from an EMBL/GenBank/DDBJ whole genome shotgun (WGS) entry which is preliminary data.</text>
</comment>
<dbReference type="GO" id="GO:0009007">
    <property type="term" value="F:site-specific DNA-methyltransferase (adenine-specific) activity"/>
    <property type="evidence" value="ECO:0007669"/>
    <property type="project" value="UniProtKB-EC"/>
</dbReference>
<comment type="catalytic activity">
    <reaction evidence="7">
        <text>a 2'-deoxyadenosine in DNA + S-adenosyl-L-methionine = an N(6)-methyl-2'-deoxyadenosine in DNA + S-adenosyl-L-homocysteine + H(+)</text>
        <dbReference type="Rhea" id="RHEA:15197"/>
        <dbReference type="Rhea" id="RHEA-COMP:12418"/>
        <dbReference type="Rhea" id="RHEA-COMP:12419"/>
        <dbReference type="ChEBI" id="CHEBI:15378"/>
        <dbReference type="ChEBI" id="CHEBI:57856"/>
        <dbReference type="ChEBI" id="CHEBI:59789"/>
        <dbReference type="ChEBI" id="CHEBI:90615"/>
        <dbReference type="ChEBI" id="CHEBI:90616"/>
        <dbReference type="EC" id="2.1.1.72"/>
    </reaction>
</comment>
<evidence type="ECO:0000313" key="11">
    <source>
        <dbReference type="Proteomes" id="UP000003155"/>
    </source>
</evidence>
<dbReference type="AlphaFoldDB" id="F0HAY6"/>
<dbReference type="InterPro" id="IPR011639">
    <property type="entry name" value="MethylTrfase_TaqI-like_dom"/>
</dbReference>
<dbReference type="Pfam" id="PF12950">
    <property type="entry name" value="TaqI_C"/>
    <property type="match status" value="1"/>
</dbReference>
<evidence type="ECO:0000256" key="6">
    <source>
        <dbReference type="ARBA" id="ARBA00023125"/>
    </source>
</evidence>
<sequence length="349" mass="40167">MPMDMRRLYKSNFSFFFHRYDIFGCFIEHGLKILANAGILTFIQPSVFLNSKSFAFCRKYLVEHCSILRLDVLQDGVFKAIVPTMIMSVSNKRPDKQIVSCADGIKQSRKGIAQTRFATTEANVFNVNLDEFASGFIDKTQTGCVFLGDIARISNGINTGNLSAYIHDKPHKKRVPVVKGASIAKWKYSFQNKYLDKSFDEFVSCGDIETLSHEKLMMKRIGVYPTVCYDNSGMACLHTIHTIRITDKRFSPKYVMALLNTKLIGYIFRLRVPLKGKVFPEFRVFDLNKQIPIKITSRKEQAEIVKYVNEILAHEDEITMLEEKINQCVYSLYGLTENEVEMVEETYRR</sequence>
<evidence type="ECO:0000256" key="1">
    <source>
        <dbReference type="ARBA" id="ARBA00011900"/>
    </source>
</evidence>
<dbReference type="PANTHER" id="PTHR33841">
    <property type="entry name" value="DNA METHYLTRANSFERASE YEEA-RELATED"/>
    <property type="match status" value="1"/>
</dbReference>
<dbReference type="InterPro" id="IPR050953">
    <property type="entry name" value="N4_N6_ade-DNA_methylase"/>
</dbReference>
<reference evidence="10 11" key="1">
    <citation type="submission" date="2011-02" db="EMBL/GenBank/DDBJ databases">
        <authorList>
            <person name="Durkin A.S."/>
            <person name="Madupu R."/>
            <person name="Torralba M."/>
            <person name="Gillis M."/>
            <person name="Methe B."/>
            <person name="Sutton G."/>
            <person name="Nelson K.E."/>
        </authorList>
    </citation>
    <scope>NUCLEOTIDE SEQUENCE [LARGE SCALE GENOMIC DNA]</scope>
    <source>
        <strain evidence="10 11">CRIS 18C-A</strain>
    </source>
</reference>
<keyword evidence="3" id="KW-0808">Transferase</keyword>
<gene>
    <name evidence="10" type="ORF">HMPREF9303_0844</name>
</gene>
<dbReference type="InterPro" id="IPR044946">
    <property type="entry name" value="Restrct_endonuc_typeI_TRD_sf"/>
</dbReference>
<dbReference type="EC" id="2.1.1.72" evidence="1"/>
<dbReference type="SUPFAM" id="SSF53335">
    <property type="entry name" value="S-adenosyl-L-methionine-dependent methyltransferases"/>
    <property type="match status" value="1"/>
</dbReference>
<keyword evidence="5" id="KW-0680">Restriction system</keyword>
<dbReference type="SUPFAM" id="SSF116734">
    <property type="entry name" value="DNA methylase specificity domain"/>
    <property type="match status" value="1"/>
</dbReference>
<evidence type="ECO:0000256" key="4">
    <source>
        <dbReference type="ARBA" id="ARBA00022691"/>
    </source>
</evidence>
<proteinExistence type="predicted"/>
<dbReference type="Gene3D" id="3.40.50.150">
    <property type="entry name" value="Vaccinia Virus protein VP39"/>
    <property type="match status" value="1"/>
</dbReference>
<accession>F0HAY6</accession>
<evidence type="ECO:0000256" key="2">
    <source>
        <dbReference type="ARBA" id="ARBA00022603"/>
    </source>
</evidence>